<dbReference type="EMBL" id="CABPST010000001">
    <property type="protein sequence ID" value="VVE86084.1"/>
    <property type="molecule type" value="Genomic_DNA"/>
</dbReference>
<accession>A0A5E5BK58</accession>
<keyword evidence="3" id="KW-1185">Reference proteome</keyword>
<feature type="compositionally biased region" description="Basic and acidic residues" evidence="1">
    <location>
        <begin position="321"/>
        <end position="331"/>
    </location>
</feature>
<gene>
    <name evidence="2" type="ORF">PBR20603_00003</name>
</gene>
<name>A0A5E5BK58_9BURK</name>
<proteinExistence type="predicted"/>
<organism evidence="2 3">
    <name type="scientific">Pandoraea bronchicola</name>
    <dbReference type="NCBI Taxonomy" id="2508287"/>
    <lineage>
        <taxon>Bacteria</taxon>
        <taxon>Pseudomonadati</taxon>
        <taxon>Pseudomonadota</taxon>
        <taxon>Betaproteobacteria</taxon>
        <taxon>Burkholderiales</taxon>
        <taxon>Burkholderiaceae</taxon>
        <taxon>Pandoraea</taxon>
    </lineage>
</organism>
<protein>
    <submittedName>
        <fullName evidence="2">Uncharacterized protein</fullName>
    </submittedName>
</protein>
<dbReference type="OrthoDB" id="8937901at2"/>
<feature type="region of interest" description="Disordered" evidence="1">
    <location>
        <begin position="297"/>
        <end position="378"/>
    </location>
</feature>
<sequence length="378" mass="41933">MNVGNCHVAPGTAAHLNALALEPIYRSLSWSDVVQIRALNPKCNPTKEAVALAAEHPDSVFGREIEPYIGKTPIGEFARDAQQRLALRRLAVLEDHEVTVDLLRDAGLPEAIAVDLLQRLLARPTQWTIFERLVLTPNLNAWARSVLERDETVHVADDVLTLRILQAFGHDVAVPWSFDVTNKWVYFYSASTSETGSLRELLEIATMDRTDDDCVRDACRRAYQALAHTHHGTTGQVWPHWEVRNGLWEISPDPRGATFRDDIVSHNPVTCETERWLRNVTLIGYLDLAGHPARTGPDYDSDLSDPDNLTFDPAQAPIRPSELRDRREASPSRRRAVRVAPPPPTLSLNSSANASANASLAISPAPGYRLTGSSDDSR</sequence>
<dbReference type="AlphaFoldDB" id="A0A5E5BK58"/>
<reference evidence="2 3" key="1">
    <citation type="submission" date="2019-08" db="EMBL/GenBank/DDBJ databases">
        <authorList>
            <person name="Peeters C."/>
        </authorList>
    </citation>
    <scope>NUCLEOTIDE SEQUENCE [LARGE SCALE GENOMIC DNA]</scope>
    <source>
        <strain evidence="2 3">LMG 20603</strain>
    </source>
</reference>
<feature type="compositionally biased region" description="Low complexity" evidence="1">
    <location>
        <begin position="346"/>
        <end position="361"/>
    </location>
</feature>
<evidence type="ECO:0000313" key="2">
    <source>
        <dbReference type="EMBL" id="VVE86084.1"/>
    </source>
</evidence>
<evidence type="ECO:0000313" key="3">
    <source>
        <dbReference type="Proteomes" id="UP000382040"/>
    </source>
</evidence>
<dbReference type="RefSeq" id="WP_150557530.1">
    <property type="nucleotide sequence ID" value="NZ_CABPST010000001.1"/>
</dbReference>
<evidence type="ECO:0000256" key="1">
    <source>
        <dbReference type="SAM" id="MobiDB-lite"/>
    </source>
</evidence>
<dbReference type="Proteomes" id="UP000382040">
    <property type="component" value="Unassembled WGS sequence"/>
</dbReference>